<organism evidence="1 2">
    <name type="scientific">Phreatobacter aquaticus</name>
    <dbReference type="NCBI Taxonomy" id="2570229"/>
    <lineage>
        <taxon>Bacteria</taxon>
        <taxon>Pseudomonadati</taxon>
        <taxon>Pseudomonadota</taxon>
        <taxon>Alphaproteobacteria</taxon>
        <taxon>Hyphomicrobiales</taxon>
        <taxon>Phreatobacteraceae</taxon>
        <taxon>Phreatobacter</taxon>
    </lineage>
</organism>
<dbReference type="RefSeq" id="WP_137101837.1">
    <property type="nucleotide sequence ID" value="NZ_CP039865.1"/>
</dbReference>
<accession>A0A4D7QQ17</accession>
<keyword evidence="2" id="KW-1185">Reference proteome</keyword>
<evidence type="ECO:0000313" key="1">
    <source>
        <dbReference type="EMBL" id="QCK88511.1"/>
    </source>
</evidence>
<dbReference type="Proteomes" id="UP000298588">
    <property type="component" value="Chromosome"/>
</dbReference>
<gene>
    <name evidence="1" type="ORF">E8L99_23490</name>
</gene>
<name>A0A4D7QQ17_9HYPH</name>
<sequence length="127" mass="14324">MRSLDRTFEQLDRFNANTNALTLRFTPATAEQLRAMSESERRTYFNNFRALCRSGRSAIPILNRIAARVRSPACRAGLTAEAAAAGQTYEVQLASIAEAEQRFRERIARLDASCRDAMAAIRRITRL</sequence>
<protein>
    <submittedName>
        <fullName evidence="1">Uncharacterized protein</fullName>
    </submittedName>
</protein>
<evidence type="ECO:0000313" key="2">
    <source>
        <dbReference type="Proteomes" id="UP000298588"/>
    </source>
</evidence>
<dbReference type="EMBL" id="CP039865">
    <property type="protein sequence ID" value="QCK88511.1"/>
    <property type="molecule type" value="Genomic_DNA"/>
</dbReference>
<reference evidence="1 2" key="1">
    <citation type="submission" date="2019-04" db="EMBL/GenBank/DDBJ databases">
        <title>Phreatobacter aquaticus sp. nov.</title>
        <authorList>
            <person name="Choi A."/>
            <person name="Baek K."/>
        </authorList>
    </citation>
    <scope>NUCLEOTIDE SEQUENCE [LARGE SCALE GENOMIC DNA]</scope>
    <source>
        <strain evidence="1 2">NMCR1094</strain>
    </source>
</reference>
<dbReference type="KEGG" id="paqt:E8L99_23490"/>
<dbReference type="AlphaFoldDB" id="A0A4D7QQ17"/>
<proteinExistence type="predicted"/>